<gene>
    <name evidence="3" type="ORF">DIT97_33380</name>
</gene>
<sequence>MDWFLFLKYFLIAVCSTLAVWFTIKIGFRSSTEIEEGAPESEMLPGDDSQKDSLRCLYWNFTAVLIVVPTLLLVLGITMQTAAWNHPVTLTLAGALLLIWGMTFWTGMLAFPEPVQEPEFANFSANQKSQNADEPSRTWPSESEGMSDD</sequence>
<evidence type="ECO:0000256" key="1">
    <source>
        <dbReference type="SAM" id="MobiDB-lite"/>
    </source>
</evidence>
<name>A0A3D3RG92_9PLAN</name>
<reference evidence="3 4" key="1">
    <citation type="journal article" date="2018" name="Nat. Biotechnol.">
        <title>A standardized bacterial taxonomy based on genome phylogeny substantially revises the tree of life.</title>
        <authorList>
            <person name="Parks D.H."/>
            <person name="Chuvochina M."/>
            <person name="Waite D.W."/>
            <person name="Rinke C."/>
            <person name="Skarshewski A."/>
            <person name="Chaumeil P.A."/>
            <person name="Hugenholtz P."/>
        </authorList>
    </citation>
    <scope>NUCLEOTIDE SEQUENCE [LARGE SCALE GENOMIC DNA]</scope>
    <source>
        <strain evidence="3">UBA9375</strain>
    </source>
</reference>
<organism evidence="3 4">
    <name type="scientific">Gimesia maris</name>
    <dbReference type="NCBI Taxonomy" id="122"/>
    <lineage>
        <taxon>Bacteria</taxon>
        <taxon>Pseudomonadati</taxon>
        <taxon>Planctomycetota</taxon>
        <taxon>Planctomycetia</taxon>
        <taxon>Planctomycetales</taxon>
        <taxon>Planctomycetaceae</taxon>
        <taxon>Gimesia</taxon>
    </lineage>
</organism>
<keyword evidence="2" id="KW-0812">Transmembrane</keyword>
<accession>A0A3D3RG92</accession>
<feature type="transmembrane region" description="Helical" evidence="2">
    <location>
        <begin position="90"/>
        <end position="111"/>
    </location>
</feature>
<comment type="caution">
    <text evidence="3">The sequence shown here is derived from an EMBL/GenBank/DDBJ whole genome shotgun (WGS) entry which is preliminary data.</text>
</comment>
<evidence type="ECO:0000313" key="3">
    <source>
        <dbReference type="EMBL" id="HCO27656.1"/>
    </source>
</evidence>
<dbReference type="Proteomes" id="UP000263642">
    <property type="component" value="Unassembled WGS sequence"/>
</dbReference>
<proteinExistence type="predicted"/>
<keyword evidence="2" id="KW-1133">Transmembrane helix</keyword>
<feature type="region of interest" description="Disordered" evidence="1">
    <location>
        <begin position="122"/>
        <end position="149"/>
    </location>
</feature>
<dbReference type="AlphaFoldDB" id="A0A3D3RG92"/>
<evidence type="ECO:0000256" key="2">
    <source>
        <dbReference type="SAM" id="Phobius"/>
    </source>
</evidence>
<feature type="transmembrane region" description="Helical" evidence="2">
    <location>
        <begin position="57"/>
        <end position="78"/>
    </location>
</feature>
<protein>
    <submittedName>
        <fullName evidence="3">Uncharacterized protein</fullName>
    </submittedName>
</protein>
<evidence type="ECO:0000313" key="4">
    <source>
        <dbReference type="Proteomes" id="UP000263642"/>
    </source>
</evidence>
<feature type="transmembrane region" description="Helical" evidence="2">
    <location>
        <begin position="6"/>
        <end position="24"/>
    </location>
</feature>
<feature type="compositionally biased region" description="Polar residues" evidence="1">
    <location>
        <begin position="123"/>
        <end position="141"/>
    </location>
</feature>
<keyword evidence="2" id="KW-0472">Membrane</keyword>
<dbReference type="EMBL" id="DQAY01000203">
    <property type="protein sequence ID" value="HCO27656.1"/>
    <property type="molecule type" value="Genomic_DNA"/>
</dbReference>